<feature type="binding site" evidence="3">
    <location>
        <position position="45"/>
    </location>
    <ligand>
        <name>Mg(2+)</name>
        <dbReference type="ChEBI" id="CHEBI:18420"/>
    </ligand>
</feature>
<evidence type="ECO:0000256" key="3">
    <source>
        <dbReference type="PIRSR" id="PIRSR601952-2"/>
    </source>
</evidence>
<keyword evidence="1" id="KW-0597">Phosphoprotein</keyword>
<name>A0A7W5ZTG6_9BACT</name>
<feature type="active site" description="Phosphoserine intermediate" evidence="2">
    <location>
        <position position="95"/>
    </location>
</feature>
<dbReference type="Gene3D" id="3.40.720.10">
    <property type="entry name" value="Alkaline Phosphatase, subunit A"/>
    <property type="match status" value="1"/>
</dbReference>
<dbReference type="SMART" id="SM00098">
    <property type="entry name" value="alkPPc"/>
    <property type="match status" value="1"/>
</dbReference>
<sequence length="462" mass="50645">MRRRDFFKNGSLAAIGTQLFNPFTPADTIKKKRGKVKNIIFMVSDGMSTGTLNMADLMLQRQQGRHSLWIQLMHENRIKRSFMDTASASSLVTDSAAASSSWGGGVRVKNGVLNIGPNGEKYKPILHKFKDARKAVGCVTTVPITHATPAGFCVNSDSRSMEPIAVQYLDLKFDVLMGGGTNTFSKEGRSDKRDLLQDFRTAGYQVALNRTEMAALTAEKPILGVFHDDGLPYAVDRAQSETLKATTPTLAEMTQKAIEIMQKNPNGFVLQIESGKVDWAAHANDVSALIGEQIQFDDALKVAIDFAEKDKNTLVIFTTDHGNAAPALLSGSKANANFDKIATYKQSNEWILNGITKDFTPAQIIERIEAAQGIVIKPEEALTILSNYYLLGEGGIYNARKLPFQKLAQIQTPFSSVGWAGTDHTAEFVELSMFGPGSELLNPFVKNTDLHNFMLDVTEVKA</sequence>
<keyword evidence="6" id="KW-1185">Reference proteome</keyword>
<dbReference type="GO" id="GO:0046872">
    <property type="term" value="F:metal ion binding"/>
    <property type="evidence" value="ECO:0007669"/>
    <property type="project" value="UniProtKB-KW"/>
</dbReference>
<dbReference type="PRINTS" id="PR00113">
    <property type="entry name" value="ALKPHPHTASE"/>
</dbReference>
<reference evidence="5 6" key="1">
    <citation type="submission" date="2020-08" db="EMBL/GenBank/DDBJ databases">
        <title>Genomic Encyclopedia of Type Strains, Phase IV (KMG-IV): sequencing the most valuable type-strain genomes for metagenomic binning, comparative biology and taxonomic classification.</title>
        <authorList>
            <person name="Goeker M."/>
        </authorList>
    </citation>
    <scope>NUCLEOTIDE SEQUENCE [LARGE SCALE GENOMIC DNA]</scope>
    <source>
        <strain evidence="5 6">DSM 17976</strain>
    </source>
</reference>
<dbReference type="AlphaFoldDB" id="A0A7W5ZTG6"/>
<keyword evidence="5" id="KW-0378">Hydrolase</keyword>
<keyword evidence="3" id="KW-0479">Metal-binding</keyword>
<dbReference type="GO" id="GO:0004035">
    <property type="term" value="F:alkaline phosphatase activity"/>
    <property type="evidence" value="ECO:0007669"/>
    <property type="project" value="UniProtKB-EC"/>
</dbReference>
<gene>
    <name evidence="5" type="ORF">FHS57_005472</name>
</gene>
<evidence type="ECO:0000256" key="1">
    <source>
        <dbReference type="ARBA" id="ARBA00022553"/>
    </source>
</evidence>
<dbReference type="RefSeq" id="WP_183979119.1">
    <property type="nucleotide sequence ID" value="NZ_JACIBY010000017.1"/>
</dbReference>
<feature type="binding site" evidence="3">
    <location>
        <position position="146"/>
    </location>
    <ligand>
        <name>Mg(2+)</name>
        <dbReference type="ChEBI" id="CHEBI:18420"/>
    </ligand>
</feature>
<organism evidence="5 6">
    <name type="scientific">Runella defluvii</name>
    <dbReference type="NCBI Taxonomy" id="370973"/>
    <lineage>
        <taxon>Bacteria</taxon>
        <taxon>Pseudomonadati</taxon>
        <taxon>Bacteroidota</taxon>
        <taxon>Cytophagia</taxon>
        <taxon>Cytophagales</taxon>
        <taxon>Spirosomataceae</taxon>
        <taxon>Runella</taxon>
    </lineage>
</organism>
<comment type="cofactor">
    <cofactor evidence="3">
        <name>Mg(2+)</name>
        <dbReference type="ChEBI" id="CHEBI:18420"/>
    </cofactor>
    <text evidence="3">Binds 1 Mg(2+) ion.</text>
</comment>
<dbReference type="Proteomes" id="UP000541352">
    <property type="component" value="Unassembled WGS sequence"/>
</dbReference>
<dbReference type="CDD" id="cd16012">
    <property type="entry name" value="ALP"/>
    <property type="match status" value="1"/>
</dbReference>
<keyword evidence="3" id="KW-0460">Magnesium</keyword>
<dbReference type="EMBL" id="JACIBY010000017">
    <property type="protein sequence ID" value="MBB3841444.1"/>
    <property type="molecule type" value="Genomic_DNA"/>
</dbReference>
<dbReference type="PANTHER" id="PTHR11596">
    <property type="entry name" value="ALKALINE PHOSPHATASE"/>
    <property type="match status" value="1"/>
</dbReference>
<feature type="binding site" evidence="3">
    <location>
        <position position="273"/>
    </location>
    <ligand>
        <name>Mg(2+)</name>
        <dbReference type="ChEBI" id="CHEBI:18420"/>
    </ligand>
</feature>
<dbReference type="SUPFAM" id="SSF53649">
    <property type="entry name" value="Alkaline phosphatase-like"/>
    <property type="match status" value="1"/>
</dbReference>
<proteinExistence type="inferred from homology"/>
<dbReference type="EC" id="3.1.3.1" evidence="5"/>
<feature type="binding site" evidence="3">
    <location>
        <position position="148"/>
    </location>
    <ligand>
        <name>Mg(2+)</name>
        <dbReference type="ChEBI" id="CHEBI:18420"/>
    </ligand>
</feature>
<comment type="similarity">
    <text evidence="4">Belongs to the alkaline phosphatase family.</text>
</comment>
<feature type="binding site" evidence="3">
    <location>
        <position position="321"/>
    </location>
    <ligand>
        <name>Zn(2+)</name>
        <dbReference type="ChEBI" id="CHEBI:29105"/>
        <label>2</label>
    </ligand>
</feature>
<dbReference type="InterPro" id="IPR017850">
    <property type="entry name" value="Alkaline_phosphatase_core_sf"/>
</dbReference>
<evidence type="ECO:0000256" key="4">
    <source>
        <dbReference type="RuleBase" id="RU003946"/>
    </source>
</evidence>
<dbReference type="Gene3D" id="1.10.1200.140">
    <property type="entry name" value="Alkaline phosphatase, crown domain"/>
    <property type="match status" value="1"/>
</dbReference>
<dbReference type="InterPro" id="IPR001952">
    <property type="entry name" value="Alkaline_phosphatase"/>
</dbReference>
<dbReference type="Pfam" id="PF00245">
    <property type="entry name" value="Alk_phosphatase"/>
    <property type="match status" value="1"/>
</dbReference>
<keyword evidence="3" id="KW-0862">Zinc</keyword>
<dbReference type="InterPro" id="IPR042085">
    <property type="entry name" value="Ap_crown"/>
</dbReference>
<protein>
    <submittedName>
        <fullName evidence="5">Alkaline phosphatase</fullName>
        <ecNumber evidence="5">3.1.3.1</ecNumber>
    </submittedName>
</protein>
<evidence type="ECO:0000256" key="2">
    <source>
        <dbReference type="PIRSR" id="PIRSR601952-1"/>
    </source>
</evidence>
<feature type="binding site" evidence="3">
    <location>
        <position position="282"/>
    </location>
    <ligand>
        <name>Zn(2+)</name>
        <dbReference type="ChEBI" id="CHEBI:29105"/>
        <label>2</label>
    </ligand>
</feature>
<feature type="binding site" evidence="3">
    <location>
        <position position="320"/>
    </location>
    <ligand>
        <name>Zn(2+)</name>
        <dbReference type="ChEBI" id="CHEBI:29105"/>
        <label>2</label>
    </ligand>
</feature>
<accession>A0A7W5ZTG6</accession>
<evidence type="ECO:0000313" key="5">
    <source>
        <dbReference type="EMBL" id="MBB3841444.1"/>
    </source>
</evidence>
<comment type="caution">
    <text evidence="5">The sequence shown here is derived from an EMBL/GenBank/DDBJ whole genome shotgun (WGS) entry which is preliminary data.</text>
</comment>
<evidence type="ECO:0000313" key="6">
    <source>
        <dbReference type="Proteomes" id="UP000541352"/>
    </source>
</evidence>
<feature type="binding site" evidence="3">
    <location>
        <position position="45"/>
    </location>
    <ligand>
        <name>Zn(2+)</name>
        <dbReference type="ChEBI" id="CHEBI:29105"/>
        <label>2</label>
    </ligand>
</feature>
<comment type="cofactor">
    <cofactor evidence="3">
        <name>Zn(2+)</name>
        <dbReference type="ChEBI" id="CHEBI:29105"/>
    </cofactor>
    <text evidence="3">Binds 2 Zn(2+) ions.</text>
</comment>
<feature type="binding site" evidence="3">
    <location>
        <position position="424"/>
    </location>
    <ligand>
        <name>Zn(2+)</name>
        <dbReference type="ChEBI" id="CHEBI:29105"/>
        <label>2</label>
    </ligand>
</feature>
<feature type="binding site" evidence="3">
    <location>
        <position position="278"/>
    </location>
    <ligand>
        <name>Zn(2+)</name>
        <dbReference type="ChEBI" id="CHEBI:29105"/>
        <label>2</label>
    </ligand>
</feature>
<dbReference type="PANTHER" id="PTHR11596:SF5">
    <property type="entry name" value="ALKALINE PHOSPHATASE"/>
    <property type="match status" value="1"/>
</dbReference>